<dbReference type="AlphaFoldDB" id="C8XCC6"/>
<evidence type="ECO:0000256" key="1">
    <source>
        <dbReference type="ARBA" id="ARBA00006464"/>
    </source>
</evidence>
<reference evidence="5" key="1">
    <citation type="submission" date="2009-09" db="EMBL/GenBank/DDBJ databases">
        <title>The complete genome of Nakamurella multipartita DSM 44233.</title>
        <authorList>
            <consortium name="US DOE Joint Genome Institute (JGI-PGF)"/>
            <person name="Lucas S."/>
            <person name="Copeland A."/>
            <person name="Lapidus A."/>
            <person name="Glavina del Rio T."/>
            <person name="Dalin E."/>
            <person name="Tice H."/>
            <person name="Bruce D."/>
            <person name="Goodwin L."/>
            <person name="Pitluck S."/>
            <person name="Kyrpides N."/>
            <person name="Mavromatis K."/>
            <person name="Ivanova N."/>
            <person name="Ovchinnikova G."/>
            <person name="Sims D."/>
            <person name="Meincke L."/>
            <person name="Brettin T."/>
            <person name="Detter J.C."/>
            <person name="Han C."/>
            <person name="Larimer F."/>
            <person name="Land M."/>
            <person name="Hauser L."/>
            <person name="Markowitz V."/>
            <person name="Cheng J.-F."/>
            <person name="Hugenholtz P."/>
            <person name="Woyke T."/>
            <person name="Wu D."/>
            <person name="Klenk H.-P."/>
            <person name="Eisen J.A."/>
        </authorList>
    </citation>
    <scope>NUCLEOTIDE SEQUENCE [LARGE SCALE GENOMIC DNA]</scope>
    <source>
        <strain evidence="5">ATCC 700099 / DSM 44233 / CIP 104796 / JCM 9543 / NBRC 105858 / Y-104</strain>
    </source>
</reference>
<dbReference type="EMBL" id="CP001737">
    <property type="protein sequence ID" value="ACV81520.1"/>
    <property type="molecule type" value="Genomic_DNA"/>
</dbReference>
<organism evidence="4 5">
    <name type="scientific">Nakamurella multipartita (strain ATCC 700099 / DSM 44233 / CIP 104796 / JCM 9543 / NBRC 105858 / Y-104)</name>
    <name type="common">Microsphaera multipartita</name>
    <dbReference type="NCBI Taxonomy" id="479431"/>
    <lineage>
        <taxon>Bacteria</taxon>
        <taxon>Bacillati</taxon>
        <taxon>Actinomycetota</taxon>
        <taxon>Actinomycetes</taxon>
        <taxon>Nakamurellales</taxon>
        <taxon>Nakamurellaceae</taxon>
        <taxon>Nakamurella</taxon>
    </lineage>
</organism>
<reference evidence="4 5" key="2">
    <citation type="journal article" date="2010" name="Stand. Genomic Sci.">
        <title>Complete genome sequence of Nakamurella multipartita type strain (Y-104).</title>
        <authorList>
            <person name="Tice H."/>
            <person name="Mayilraj S."/>
            <person name="Sims D."/>
            <person name="Lapidus A."/>
            <person name="Nolan M."/>
            <person name="Lucas S."/>
            <person name="Glavina Del Rio T."/>
            <person name="Copeland A."/>
            <person name="Cheng J.F."/>
            <person name="Meincke L."/>
            <person name="Bruce D."/>
            <person name="Goodwin L."/>
            <person name="Pitluck S."/>
            <person name="Ivanova N."/>
            <person name="Mavromatis K."/>
            <person name="Ovchinnikova G."/>
            <person name="Pati A."/>
            <person name="Chen A."/>
            <person name="Palaniappan K."/>
            <person name="Land M."/>
            <person name="Hauser L."/>
            <person name="Chang Y.J."/>
            <person name="Jeffries C.D."/>
            <person name="Detter J.C."/>
            <person name="Brettin T."/>
            <person name="Rohde M."/>
            <person name="Goker M."/>
            <person name="Bristow J."/>
            <person name="Eisen J.A."/>
            <person name="Markowitz V."/>
            <person name="Hugenholtz P."/>
            <person name="Kyrpides N.C."/>
            <person name="Klenk H.P."/>
            <person name="Chen F."/>
        </authorList>
    </citation>
    <scope>NUCLEOTIDE SEQUENCE [LARGE SCALE GENOMIC DNA]</scope>
    <source>
        <strain evidence="5">ATCC 700099 / DSM 44233 / CIP 104796 / JCM 9543 / NBRC 105858 / Y-104</strain>
    </source>
</reference>
<name>C8XCC6_NAKMY</name>
<evidence type="ECO:0000313" key="4">
    <source>
        <dbReference type="EMBL" id="ACV81520.1"/>
    </source>
</evidence>
<evidence type="ECO:0000256" key="2">
    <source>
        <dbReference type="SAM" id="Phobius"/>
    </source>
</evidence>
<accession>C8XCC6</accession>
<keyword evidence="5" id="KW-1185">Reference proteome</keyword>
<dbReference type="PANTHER" id="PTHR30576:SF8">
    <property type="entry name" value="UNDECAPRENYL-PHOSPHATE GALACTOSE PHOSPHOTRANSFERASE"/>
    <property type="match status" value="1"/>
</dbReference>
<feature type="transmembrane region" description="Helical" evidence="2">
    <location>
        <begin position="12"/>
        <end position="34"/>
    </location>
</feature>
<evidence type="ECO:0000259" key="3">
    <source>
        <dbReference type="Pfam" id="PF02397"/>
    </source>
</evidence>
<dbReference type="eggNOG" id="COG2148">
    <property type="taxonomic scope" value="Bacteria"/>
</dbReference>
<dbReference type="InterPro" id="IPR003362">
    <property type="entry name" value="Bact_transf"/>
</dbReference>
<dbReference type="STRING" id="479431.Namu_5254"/>
<proteinExistence type="inferred from homology"/>
<keyword evidence="2" id="KW-0472">Membrane</keyword>
<dbReference type="InParanoid" id="C8XCC6"/>
<sequence precursor="true">MRSPVLKRLLDLVVAIPAFVLTLPLQAVIAILVASKLGRPVLFRQERPGLHGKSFELVKFRTMLPVDPDRGQVDDESRMTPLGAKLRATSLDELPTLINIIRGNMSLVGPRPLLVRYLNRYTPEQARRHDVRPGLTGLAQISGRNAIAWNDKLALDVEYVDRRTLMLDVRILVATARQVVRQDGITAPGHVTTTEFMGTAVGQESGP</sequence>
<dbReference type="KEGG" id="nml:Namu_5254"/>
<gene>
    <name evidence="4" type="ordered locus">Namu_5254</name>
</gene>
<dbReference type="Proteomes" id="UP000002218">
    <property type="component" value="Chromosome"/>
</dbReference>
<dbReference type="HOGENOM" id="CLU_024920_1_4_11"/>
<dbReference type="Pfam" id="PF02397">
    <property type="entry name" value="Bac_transf"/>
    <property type="match status" value="1"/>
</dbReference>
<dbReference type="GO" id="GO:0047360">
    <property type="term" value="F:undecaprenyl-phosphate galactose phosphotransferase activity"/>
    <property type="evidence" value="ECO:0007669"/>
    <property type="project" value="UniProtKB-EC"/>
</dbReference>
<dbReference type="EC" id="2.7.8.6" evidence="4"/>
<protein>
    <submittedName>
        <fullName evidence="4">Undecaprenyl-phosphate galactose phosphotransferase</fullName>
        <ecNumber evidence="4">2.7.8.6</ecNumber>
    </submittedName>
</protein>
<feature type="domain" description="Bacterial sugar transferase" evidence="3">
    <location>
        <begin position="7"/>
        <end position="180"/>
    </location>
</feature>
<dbReference type="PANTHER" id="PTHR30576">
    <property type="entry name" value="COLANIC BIOSYNTHESIS UDP-GLUCOSE LIPID CARRIER TRANSFERASE"/>
    <property type="match status" value="1"/>
</dbReference>
<keyword evidence="4" id="KW-0808">Transferase</keyword>
<evidence type="ECO:0000313" key="5">
    <source>
        <dbReference type="Proteomes" id="UP000002218"/>
    </source>
</evidence>
<keyword evidence="2" id="KW-1133">Transmembrane helix</keyword>
<dbReference type="RefSeq" id="WP_015750325.1">
    <property type="nucleotide sequence ID" value="NC_013235.1"/>
</dbReference>
<comment type="similarity">
    <text evidence="1">Belongs to the bacterial sugar transferase family.</text>
</comment>
<keyword evidence="2" id="KW-0812">Transmembrane</keyword>
<dbReference type="OrthoDB" id="9808602at2"/>